<reference evidence="1 2" key="1">
    <citation type="journal article" date="2011" name="J. Bacteriol.">
        <title>Genome sequence of Chthoniobacter flavus Ellin428, an aerobic heterotrophic soil bacterium.</title>
        <authorList>
            <person name="Kant R."/>
            <person name="van Passel M.W."/>
            <person name="Palva A."/>
            <person name="Lucas S."/>
            <person name="Lapidus A."/>
            <person name="Glavina Del Rio T."/>
            <person name="Dalin E."/>
            <person name="Tice H."/>
            <person name="Bruce D."/>
            <person name="Goodwin L."/>
            <person name="Pitluck S."/>
            <person name="Larimer F.W."/>
            <person name="Land M.L."/>
            <person name="Hauser L."/>
            <person name="Sangwan P."/>
            <person name="de Vos W.M."/>
            <person name="Janssen P.H."/>
            <person name="Smidt H."/>
        </authorList>
    </citation>
    <scope>NUCLEOTIDE SEQUENCE [LARGE SCALE GENOMIC DNA]</scope>
    <source>
        <strain evidence="1 2">Ellin428</strain>
    </source>
</reference>
<sequence>MSTVTEIERAIALLPPEQWAEIRRWMDSQLPPTDVNARKQSVDWSQSMGVKRARRAEECVAAEAVLDVLREARE</sequence>
<dbReference type="EMBL" id="ABVL01000012">
    <property type="protein sequence ID" value="EDY18629.1"/>
    <property type="molecule type" value="Genomic_DNA"/>
</dbReference>
<gene>
    <name evidence="1" type="ORF">CfE428DRAFT_4015</name>
</gene>
<proteinExistence type="predicted"/>
<keyword evidence="2" id="KW-1185">Reference proteome</keyword>
<evidence type="ECO:0000313" key="1">
    <source>
        <dbReference type="EMBL" id="EDY18629.1"/>
    </source>
</evidence>
<dbReference type="AlphaFoldDB" id="B4D526"/>
<evidence type="ECO:0000313" key="2">
    <source>
        <dbReference type="Proteomes" id="UP000005824"/>
    </source>
</evidence>
<dbReference type="RefSeq" id="WP_006981339.1">
    <property type="nucleotide sequence ID" value="NZ_ABVL01000012.1"/>
</dbReference>
<comment type="caution">
    <text evidence="1">The sequence shown here is derived from an EMBL/GenBank/DDBJ whole genome shotgun (WGS) entry which is preliminary data.</text>
</comment>
<dbReference type="Proteomes" id="UP000005824">
    <property type="component" value="Unassembled WGS sequence"/>
</dbReference>
<protein>
    <submittedName>
        <fullName evidence="1">Uncharacterized protein</fullName>
    </submittedName>
</protein>
<accession>B4D526</accession>
<organism evidence="1 2">
    <name type="scientific">Chthoniobacter flavus Ellin428</name>
    <dbReference type="NCBI Taxonomy" id="497964"/>
    <lineage>
        <taxon>Bacteria</taxon>
        <taxon>Pseudomonadati</taxon>
        <taxon>Verrucomicrobiota</taxon>
        <taxon>Spartobacteria</taxon>
        <taxon>Chthoniobacterales</taxon>
        <taxon>Chthoniobacteraceae</taxon>
        <taxon>Chthoniobacter</taxon>
    </lineage>
</organism>
<dbReference type="InParanoid" id="B4D526"/>
<name>B4D526_9BACT</name>